<name>A0ACC6Q923_9ACTN</name>
<evidence type="ECO:0000313" key="2">
    <source>
        <dbReference type="Proteomes" id="UP001377168"/>
    </source>
</evidence>
<dbReference type="EMBL" id="JBBKAJ010000039">
    <property type="protein sequence ID" value="MEJ8640097.1"/>
    <property type="molecule type" value="Genomic_DNA"/>
</dbReference>
<proteinExistence type="predicted"/>
<keyword evidence="2" id="KW-1185">Reference proteome</keyword>
<evidence type="ECO:0000313" key="1">
    <source>
        <dbReference type="EMBL" id="MEJ8640097.1"/>
    </source>
</evidence>
<sequence>MHTESRLLRIPLTALVLVGTVLAFLLGGAGPASAHAVLTKSEPADVSVLKTAPKYVTLTFSEAVSLSDGSLRVLSPKNQRVEHGAVTHAGGKATTARVLLRGKLPKGTYTVSWRTVSADSHPVSGAFTFSVGKPSVTTAVASDESPDDTAASRLYDFFRYVAYSGFALLIGAALFVLVCWPAGAGLRPMRRLLLTGWTAVLASTIVLLLLRGAYETGQGLTAVFDLPLLGRTITGRSGTALVARLLLLAAAAVLLALVSGRLRRNADGTGKEPAANAASSHVKTSSEMADLPPEESQVDFEVRAVGAVLVVGLALTWAAAGHASTGTQVPLAIPGAVLHLLAMAAWLGGLVALAGALYRAPAGTVIPAAAVARFSRLAFTAVIVLVVTGVYQSWRQVGSLDALTTTEYGKLLILKVGAVVLVLAAAAFSRQWTAQLIEEPQPRENFPAVPAAVTQRARVGQSVGVGASPGGDTAEATQRAGPPCPRDTADSPGADPCGSPSDRYRRGLRRSVVVEAVIGVVVLTITTVLTGTQPSRAALQSIAAATAYQRPPATVVTVPFDVGTPNGHGMVQITFDPGQVGDNTVQAIVFGPDTGVSTVPELRLTLTQLAQRIGPLDAKLVDRKGYWWADNLRLPLPGTWTMRLTVRITDIDQVTVTKNVTINPPPA</sequence>
<protein>
    <submittedName>
        <fullName evidence="1">Copper resistance protein CopC</fullName>
    </submittedName>
</protein>
<accession>A0ACC6Q923</accession>
<gene>
    <name evidence="1" type="ORF">WKI67_43195</name>
</gene>
<comment type="caution">
    <text evidence="1">The sequence shown here is derived from an EMBL/GenBank/DDBJ whole genome shotgun (WGS) entry which is preliminary data.</text>
</comment>
<reference evidence="1" key="1">
    <citation type="submission" date="2024-03" db="EMBL/GenBank/DDBJ databases">
        <title>Novel Streptomyces species of biotechnological and ecological value are a feature of Machair soil.</title>
        <authorList>
            <person name="Prole J.R."/>
            <person name="Goodfellow M."/>
            <person name="Allenby N."/>
            <person name="Ward A.C."/>
        </authorList>
    </citation>
    <scope>NUCLEOTIDE SEQUENCE</scope>
    <source>
        <strain evidence="1">MS2.AVA.5</strain>
    </source>
</reference>
<dbReference type="Proteomes" id="UP001377168">
    <property type="component" value="Unassembled WGS sequence"/>
</dbReference>
<organism evidence="1 2">
    <name type="scientific">Streptomyces achmelvichensis</name>
    <dbReference type="NCBI Taxonomy" id="3134111"/>
    <lineage>
        <taxon>Bacteria</taxon>
        <taxon>Bacillati</taxon>
        <taxon>Actinomycetota</taxon>
        <taxon>Actinomycetes</taxon>
        <taxon>Kitasatosporales</taxon>
        <taxon>Streptomycetaceae</taxon>
        <taxon>Streptomyces</taxon>
    </lineage>
</organism>